<evidence type="ECO:0000313" key="11">
    <source>
        <dbReference type="EMBL" id="ADA62567.1"/>
    </source>
</evidence>
<keyword evidence="10" id="KW-0915">Sodium</keyword>
<protein>
    <recommendedName>
        <fullName evidence="10">Fluoride-specific ion channel FluC</fullName>
    </recommendedName>
</protein>
<gene>
    <name evidence="10" type="primary">fluC</name>
    <name evidence="10" type="synonym">crcB</name>
    <name evidence="11" type="ORF">SAP024A_002</name>
</gene>
<dbReference type="PANTHER" id="PTHR28259:SF1">
    <property type="entry name" value="FLUORIDE EXPORT PROTEIN 1-RELATED"/>
    <property type="match status" value="1"/>
</dbReference>
<dbReference type="GO" id="GO:0005886">
    <property type="term" value="C:plasma membrane"/>
    <property type="evidence" value="ECO:0007669"/>
    <property type="project" value="UniProtKB-SubCell"/>
</dbReference>
<geneLocation type="plasmid" evidence="11">
    <name>SAP024A</name>
</geneLocation>
<evidence type="ECO:0000256" key="4">
    <source>
        <dbReference type="ARBA" id="ARBA00022989"/>
    </source>
</evidence>
<comment type="subcellular location">
    <subcellularLocation>
        <location evidence="1 10">Cell membrane</location>
        <topology evidence="1 10">Multi-pass membrane protein</topology>
    </subcellularLocation>
</comment>
<evidence type="ECO:0000256" key="6">
    <source>
        <dbReference type="ARBA" id="ARBA00023303"/>
    </source>
</evidence>
<feature type="binding site" evidence="10">
    <location>
        <position position="74"/>
    </location>
    <ligand>
        <name>Na(+)</name>
        <dbReference type="ChEBI" id="CHEBI:29101"/>
        <note>structural</note>
    </ligand>
</feature>
<feature type="binding site" evidence="10">
    <location>
        <position position="71"/>
    </location>
    <ligand>
        <name>Na(+)</name>
        <dbReference type="ChEBI" id="CHEBI:29101"/>
        <note>structural</note>
    </ligand>
</feature>
<proteinExistence type="inferred from homology"/>
<feature type="transmembrane region" description="Helical" evidence="10">
    <location>
        <begin position="5"/>
        <end position="25"/>
    </location>
</feature>
<dbReference type="HAMAP" id="MF_00454">
    <property type="entry name" value="FluC"/>
    <property type="match status" value="1"/>
</dbReference>
<dbReference type="InterPro" id="IPR003691">
    <property type="entry name" value="FluC"/>
</dbReference>
<reference evidence="11" key="2">
    <citation type="submission" date="2009-12" db="EMBL/GenBank/DDBJ databases">
        <authorList>
            <person name="Summers A.O."/>
            <person name="Shearer J."/>
            <person name="Wireman J."/>
        </authorList>
    </citation>
    <scope>NUCLEOTIDE SEQUENCE</scope>
    <source>
        <strain evidence="11">CDC19</strain>
        <plasmid evidence="11">SAP024A</plasmid>
    </source>
</reference>
<evidence type="ECO:0000256" key="5">
    <source>
        <dbReference type="ARBA" id="ARBA00023136"/>
    </source>
</evidence>
<evidence type="ECO:0000256" key="9">
    <source>
        <dbReference type="ARBA" id="ARBA00049940"/>
    </source>
</evidence>
<evidence type="ECO:0000256" key="7">
    <source>
        <dbReference type="ARBA" id="ARBA00035120"/>
    </source>
</evidence>
<keyword evidence="10" id="KW-0406">Ion transport</keyword>
<keyword evidence="10" id="KW-0479">Metal-binding</keyword>
<comment type="catalytic activity">
    <reaction evidence="8">
        <text>fluoride(in) = fluoride(out)</text>
        <dbReference type="Rhea" id="RHEA:76159"/>
        <dbReference type="ChEBI" id="CHEBI:17051"/>
    </reaction>
    <physiologicalReaction direction="left-to-right" evidence="8">
        <dbReference type="Rhea" id="RHEA:76160"/>
    </physiologicalReaction>
</comment>
<dbReference type="EMBL" id="GQ900469">
    <property type="protein sequence ID" value="ADA62567.1"/>
    <property type="molecule type" value="Genomic_DNA"/>
</dbReference>
<feature type="transmembrane region" description="Helical" evidence="10">
    <location>
        <begin position="31"/>
        <end position="52"/>
    </location>
</feature>
<keyword evidence="10" id="KW-0813">Transport</keyword>
<accession>D2JCV4</accession>
<comment type="activity regulation">
    <text evidence="10">Na(+) is not transported, but it plays an essential structural role and its presence is essential for fluoride channel function.</text>
</comment>
<evidence type="ECO:0000256" key="3">
    <source>
        <dbReference type="ARBA" id="ARBA00022692"/>
    </source>
</evidence>
<dbReference type="Pfam" id="PF02537">
    <property type="entry name" value="CRCB"/>
    <property type="match status" value="1"/>
</dbReference>
<reference evidence="11" key="1">
    <citation type="submission" date="2009-08" db="EMBL/GenBank/DDBJ databases">
        <authorList>
            <person name="Gill J."/>
            <person name="Borman J."/>
            <person name="Shetty J."/>
            <person name="Hostetler J."/>
            <person name="Durkin S."/>
            <person name="Montgomery B."/>
        </authorList>
    </citation>
    <scope>NUCLEOTIDE SEQUENCE</scope>
    <source>
        <strain evidence="11">CDC19</strain>
        <plasmid evidence="11">SAP024A</plasmid>
    </source>
</reference>
<comment type="similarity">
    <text evidence="7 10">Belongs to the fluoride channel Fluc/FEX (TC 1.A.43) family.</text>
</comment>
<evidence type="ECO:0000256" key="10">
    <source>
        <dbReference type="HAMAP-Rule" id="MF_00454"/>
    </source>
</evidence>
<keyword evidence="6 10" id="KW-0407">Ion channel</keyword>
<organism evidence="11">
    <name type="scientific">Staphylococcus epidermidis</name>
    <dbReference type="NCBI Taxonomy" id="1282"/>
    <lineage>
        <taxon>Bacteria</taxon>
        <taxon>Bacillati</taxon>
        <taxon>Bacillota</taxon>
        <taxon>Bacilli</taxon>
        <taxon>Bacillales</taxon>
        <taxon>Staphylococcaceae</taxon>
        <taxon>Staphylococcus</taxon>
    </lineage>
</organism>
<dbReference type="GO" id="GO:0046872">
    <property type="term" value="F:metal ion binding"/>
    <property type="evidence" value="ECO:0007669"/>
    <property type="project" value="UniProtKB-KW"/>
</dbReference>
<keyword evidence="5 10" id="KW-0472">Membrane</keyword>
<evidence type="ECO:0000256" key="1">
    <source>
        <dbReference type="ARBA" id="ARBA00004651"/>
    </source>
</evidence>
<dbReference type="GO" id="GO:0140114">
    <property type="term" value="P:cellular detoxification of fluoride"/>
    <property type="evidence" value="ECO:0007669"/>
    <property type="project" value="UniProtKB-UniRule"/>
</dbReference>
<keyword evidence="4 10" id="KW-1133">Transmembrane helix</keyword>
<dbReference type="RefSeq" id="WP_002503839.1">
    <property type="nucleotide sequence ID" value="NZ_JAAUVT010000030.1"/>
</dbReference>
<evidence type="ECO:0000256" key="8">
    <source>
        <dbReference type="ARBA" id="ARBA00035585"/>
    </source>
</evidence>
<dbReference type="AlphaFoldDB" id="D2JCV4"/>
<sequence length="128" mass="14681">MNYFYISIFAFMGAISRYSISLLFGSSHHQLSTMFINIMGSFFIIIASELLTKVKYIPNELITGITIGFFGAFTTFSIYSYESLEYLLNQQYIFFLFYSLGSVIVSLLAAWSAYIICNKIENFRGEPQ</sequence>
<keyword evidence="2 10" id="KW-1003">Cell membrane</keyword>
<keyword evidence="11" id="KW-0614">Plasmid</keyword>
<comment type="function">
    <text evidence="9 10">Fluoride-specific ion channel. Important for reducing fluoride concentration in the cell, thus reducing its toxicity.</text>
</comment>
<dbReference type="GO" id="GO:0062054">
    <property type="term" value="F:fluoride channel activity"/>
    <property type="evidence" value="ECO:0007669"/>
    <property type="project" value="UniProtKB-UniRule"/>
</dbReference>
<feature type="transmembrane region" description="Helical" evidence="10">
    <location>
        <begin position="93"/>
        <end position="117"/>
    </location>
</feature>
<name>D2JCV4_STAEP</name>
<evidence type="ECO:0000256" key="2">
    <source>
        <dbReference type="ARBA" id="ARBA00022475"/>
    </source>
</evidence>
<dbReference type="PANTHER" id="PTHR28259">
    <property type="entry name" value="FLUORIDE EXPORT PROTEIN 1-RELATED"/>
    <property type="match status" value="1"/>
</dbReference>
<feature type="transmembrane region" description="Helical" evidence="10">
    <location>
        <begin position="61"/>
        <end position="81"/>
    </location>
</feature>
<keyword evidence="3 10" id="KW-0812">Transmembrane</keyword>